<proteinExistence type="predicted"/>
<dbReference type="InterPro" id="IPR012337">
    <property type="entry name" value="RNaseH-like_sf"/>
</dbReference>
<dbReference type="SUPFAM" id="SSF53098">
    <property type="entry name" value="Ribonuclease H-like"/>
    <property type="match status" value="1"/>
</dbReference>
<dbReference type="EMBL" id="LWDG02000514">
    <property type="protein sequence ID" value="KAE8264647.1"/>
    <property type="molecule type" value="Genomic_DNA"/>
</dbReference>
<reference evidence="3" key="1">
    <citation type="submission" date="2016-04" db="EMBL/GenBank/DDBJ databases">
        <authorList>
            <person name="Nguyen H.D."/>
            <person name="Samba Siva P."/>
            <person name="Cullis J."/>
            <person name="Levesque C.A."/>
            <person name="Hambleton S."/>
        </authorList>
    </citation>
    <scope>NUCLEOTIDE SEQUENCE</scope>
    <source>
        <strain evidence="3">DAOMC 236422</strain>
    </source>
</reference>
<dbReference type="InterPro" id="IPR008906">
    <property type="entry name" value="HATC_C_dom"/>
</dbReference>
<organism evidence="3 4">
    <name type="scientific">Tilletia walkeri</name>
    <dbReference type="NCBI Taxonomy" id="117179"/>
    <lineage>
        <taxon>Eukaryota</taxon>
        <taxon>Fungi</taxon>
        <taxon>Dikarya</taxon>
        <taxon>Basidiomycota</taxon>
        <taxon>Ustilaginomycotina</taxon>
        <taxon>Exobasidiomycetes</taxon>
        <taxon>Tilletiales</taxon>
        <taxon>Tilletiaceae</taxon>
        <taxon>Tilletia</taxon>
    </lineage>
</organism>
<sequence>MESQDDEESANNGGEEGEEDPVIAAMMKRSLVRMAGAKVVDPIEEWLSDVTPLTKKKETVDPLAWWWKEKQRGNDRMGLADMALDVFSCPATSVDVERLFSRAGRNLTPLRHSIRARKLAKVVAVGQWFLDDWVPADLLTNILNHEREVKEAARMEKKRKRRLIADKMRKRQKTALEGDDEE</sequence>
<dbReference type="Proteomes" id="UP000078113">
    <property type="component" value="Unassembled WGS sequence"/>
</dbReference>
<dbReference type="AlphaFoldDB" id="A0A8X7T2N3"/>
<feature type="compositionally biased region" description="Basic residues" evidence="1">
    <location>
        <begin position="156"/>
        <end position="173"/>
    </location>
</feature>
<evidence type="ECO:0000313" key="4">
    <source>
        <dbReference type="Proteomes" id="UP000078113"/>
    </source>
</evidence>
<evidence type="ECO:0000259" key="2">
    <source>
        <dbReference type="Pfam" id="PF05699"/>
    </source>
</evidence>
<evidence type="ECO:0000313" key="3">
    <source>
        <dbReference type="EMBL" id="KAE8264647.1"/>
    </source>
</evidence>
<protein>
    <recommendedName>
        <fullName evidence="2">HAT C-terminal dimerisation domain-containing protein</fullName>
    </recommendedName>
</protein>
<feature type="region of interest" description="Disordered" evidence="1">
    <location>
        <begin position="1"/>
        <end position="21"/>
    </location>
</feature>
<dbReference type="Pfam" id="PF05699">
    <property type="entry name" value="Dimer_Tnp_hAT"/>
    <property type="match status" value="1"/>
</dbReference>
<keyword evidence="4" id="KW-1185">Reference proteome</keyword>
<feature type="domain" description="HAT C-terminal dimerisation" evidence="2">
    <location>
        <begin position="44"/>
        <end position="129"/>
    </location>
</feature>
<comment type="caution">
    <text evidence="3">The sequence shown here is derived from an EMBL/GenBank/DDBJ whole genome shotgun (WGS) entry which is preliminary data.</text>
</comment>
<name>A0A8X7T2N3_9BASI</name>
<accession>A0A8X7T2N3</accession>
<gene>
    <name evidence="3" type="ORF">A4X09_0g6905</name>
</gene>
<feature type="region of interest" description="Disordered" evidence="1">
    <location>
        <begin position="154"/>
        <end position="182"/>
    </location>
</feature>
<dbReference type="GO" id="GO:0046983">
    <property type="term" value="F:protein dimerization activity"/>
    <property type="evidence" value="ECO:0007669"/>
    <property type="project" value="InterPro"/>
</dbReference>
<reference evidence="3" key="2">
    <citation type="journal article" date="2019" name="IMA Fungus">
        <title>Genome sequencing and comparison of five Tilletia species to identify candidate genes for the detection of regulated species infecting wheat.</title>
        <authorList>
            <person name="Nguyen H.D.T."/>
            <person name="Sultana T."/>
            <person name="Kesanakurti P."/>
            <person name="Hambleton S."/>
        </authorList>
    </citation>
    <scope>NUCLEOTIDE SEQUENCE</scope>
    <source>
        <strain evidence="3">DAOMC 236422</strain>
    </source>
</reference>
<evidence type="ECO:0000256" key="1">
    <source>
        <dbReference type="SAM" id="MobiDB-lite"/>
    </source>
</evidence>